<dbReference type="EMBL" id="JBGQPK010000002">
    <property type="protein sequence ID" value="MFL2028192.1"/>
    <property type="molecule type" value="Genomic_DNA"/>
</dbReference>
<dbReference type="InterPro" id="IPR036291">
    <property type="entry name" value="NAD(P)-bd_dom_sf"/>
</dbReference>
<name>A0ABW8U8T5_9LACO</name>
<keyword evidence="2 3" id="KW-0560">Oxidoreductase</keyword>
<accession>A0ABW8U8T5</accession>
<dbReference type="InterPro" id="IPR002347">
    <property type="entry name" value="SDR_fam"/>
</dbReference>
<evidence type="ECO:0000256" key="1">
    <source>
        <dbReference type="ARBA" id="ARBA00006484"/>
    </source>
</evidence>
<organism evidence="3 4">
    <name type="scientific">Loigolactobacillus zhaoyuanensis</name>
    <dbReference type="NCBI Taxonomy" id="2486017"/>
    <lineage>
        <taxon>Bacteria</taxon>
        <taxon>Bacillati</taxon>
        <taxon>Bacillota</taxon>
        <taxon>Bacilli</taxon>
        <taxon>Lactobacillales</taxon>
        <taxon>Lactobacillaceae</taxon>
        <taxon>Loigolactobacillus</taxon>
    </lineage>
</organism>
<comment type="similarity">
    <text evidence="1">Belongs to the short-chain dehydrogenases/reductases (SDR) family.</text>
</comment>
<keyword evidence="4" id="KW-1185">Reference proteome</keyword>
<comment type="caution">
    <text evidence="3">The sequence shown here is derived from an EMBL/GenBank/DDBJ whole genome shotgun (WGS) entry which is preliminary data.</text>
</comment>
<dbReference type="PRINTS" id="PR00080">
    <property type="entry name" value="SDRFAMILY"/>
</dbReference>
<dbReference type="Gene3D" id="3.40.50.720">
    <property type="entry name" value="NAD(P)-binding Rossmann-like Domain"/>
    <property type="match status" value="1"/>
</dbReference>
<sequence>MANYPELIQQHAFITGVASGIGHAQAVAFLAQDVAVFGIDRHVNPMITQLQQQYPQKFYFEQVDVRDAQAISDSVAHAIKQFGQIELLLNTAGILDAYKPLLDTDLASWNTILATNLTSQFLCAQALLPQMLQQQHGVIINMASIAGLVAGGGGIAYTAAKHGVIGLTKQIDYDYAASGIRANCIAPGAIDTPMNAADFLGDAKMAHQVALQTPAQRWAQPEEVAALSLFLASSAADYIHGSVIPIDGGWLEK</sequence>
<evidence type="ECO:0000313" key="3">
    <source>
        <dbReference type="EMBL" id="MFL2028192.1"/>
    </source>
</evidence>
<dbReference type="EC" id="1.1.1.100" evidence="3"/>
<dbReference type="RefSeq" id="WP_125548848.1">
    <property type="nucleotide sequence ID" value="NZ_JBGQPK010000002.1"/>
</dbReference>
<gene>
    <name evidence="3" type="ORF">ACEN34_01035</name>
</gene>
<proteinExistence type="inferred from homology"/>
<dbReference type="CDD" id="cd05233">
    <property type="entry name" value="SDR_c"/>
    <property type="match status" value="1"/>
</dbReference>
<protein>
    <submittedName>
        <fullName evidence="3">3-oxoacyl-ACP reductase</fullName>
        <ecNumber evidence="3">1.1.1.100</ecNumber>
    </submittedName>
</protein>
<dbReference type="Proteomes" id="UP001625389">
    <property type="component" value="Unassembled WGS sequence"/>
</dbReference>
<evidence type="ECO:0000256" key="2">
    <source>
        <dbReference type="ARBA" id="ARBA00023002"/>
    </source>
</evidence>
<dbReference type="GO" id="GO:0004316">
    <property type="term" value="F:3-oxoacyl-[acyl-carrier-protein] reductase (NADPH) activity"/>
    <property type="evidence" value="ECO:0007669"/>
    <property type="project" value="UniProtKB-EC"/>
</dbReference>
<evidence type="ECO:0000313" key="4">
    <source>
        <dbReference type="Proteomes" id="UP001625389"/>
    </source>
</evidence>
<reference evidence="3 4" key="1">
    <citation type="submission" date="2024-08" db="EMBL/GenBank/DDBJ databases">
        <authorList>
            <person name="Arias E."/>
        </authorList>
    </citation>
    <scope>NUCLEOTIDE SEQUENCE [LARGE SCALE GENOMIC DNA]</scope>
    <source>
        <strain evidence="3 4">FAM 25317</strain>
    </source>
</reference>
<dbReference type="NCBIfam" id="NF005118">
    <property type="entry name" value="PRK06550.1"/>
    <property type="match status" value="1"/>
</dbReference>
<dbReference type="Pfam" id="PF13561">
    <property type="entry name" value="adh_short_C2"/>
    <property type="match status" value="1"/>
</dbReference>
<dbReference type="PANTHER" id="PTHR24321">
    <property type="entry name" value="DEHYDROGENASES, SHORT CHAIN"/>
    <property type="match status" value="1"/>
</dbReference>
<dbReference type="SUPFAM" id="SSF51735">
    <property type="entry name" value="NAD(P)-binding Rossmann-fold domains"/>
    <property type="match status" value="1"/>
</dbReference>
<dbReference type="PRINTS" id="PR00081">
    <property type="entry name" value="GDHRDH"/>
</dbReference>
<dbReference type="PANTHER" id="PTHR24321:SF8">
    <property type="entry name" value="ESTRADIOL 17-BETA-DEHYDROGENASE 8-RELATED"/>
    <property type="match status" value="1"/>
</dbReference>